<evidence type="ECO:0000256" key="11">
    <source>
        <dbReference type="PIRNR" id="PIRNR002869"/>
    </source>
</evidence>
<evidence type="ECO:0000256" key="10">
    <source>
        <dbReference type="HAMAP-Rule" id="MF_02078"/>
    </source>
</evidence>
<keyword evidence="13" id="KW-1185">Reference proteome</keyword>
<dbReference type="Proteomes" id="UP001205890">
    <property type="component" value="Unassembled WGS sequence"/>
</dbReference>
<feature type="transmembrane region" description="Helical" evidence="10">
    <location>
        <begin position="315"/>
        <end position="338"/>
    </location>
</feature>
<dbReference type="PRINTS" id="PR01806">
    <property type="entry name" value="VIRFACTRMVIN"/>
</dbReference>
<dbReference type="HAMAP" id="MF_02078">
    <property type="entry name" value="MurJ_MviN"/>
    <property type="match status" value="1"/>
</dbReference>
<dbReference type="EMBL" id="JANCLU010000007">
    <property type="protein sequence ID" value="MCP8938606.1"/>
    <property type="molecule type" value="Genomic_DNA"/>
</dbReference>
<feature type="transmembrane region" description="Helical" evidence="10">
    <location>
        <begin position="161"/>
        <end position="181"/>
    </location>
</feature>
<evidence type="ECO:0000256" key="2">
    <source>
        <dbReference type="ARBA" id="ARBA00022475"/>
    </source>
</evidence>
<feature type="transmembrane region" description="Helical" evidence="10">
    <location>
        <begin position="485"/>
        <end position="505"/>
    </location>
</feature>
<feature type="transmembrane region" description="Helical" evidence="10">
    <location>
        <begin position="388"/>
        <end position="409"/>
    </location>
</feature>
<keyword evidence="10 11" id="KW-0961">Cell wall biogenesis/degradation</keyword>
<dbReference type="Pfam" id="PF03023">
    <property type="entry name" value="MurJ"/>
    <property type="match status" value="1"/>
</dbReference>
<dbReference type="PANTHER" id="PTHR47019">
    <property type="entry name" value="LIPID II FLIPPASE MURJ"/>
    <property type="match status" value="1"/>
</dbReference>
<dbReference type="InterPro" id="IPR051050">
    <property type="entry name" value="Lipid_II_flippase_MurJ/MviN"/>
</dbReference>
<keyword evidence="5 10" id="KW-0573">Peptidoglycan synthesis</keyword>
<feature type="transmembrane region" description="Helical" evidence="10">
    <location>
        <begin position="415"/>
        <end position="438"/>
    </location>
</feature>
<feature type="transmembrane region" description="Helical" evidence="10">
    <location>
        <begin position="358"/>
        <end position="376"/>
    </location>
</feature>
<keyword evidence="2 10" id="KW-1003">Cell membrane</keyword>
<dbReference type="NCBIfam" id="TIGR01695">
    <property type="entry name" value="murJ_mviN"/>
    <property type="match status" value="1"/>
</dbReference>
<proteinExistence type="inferred from homology"/>
<comment type="caution">
    <text evidence="12">The sequence shown here is derived from an EMBL/GenBank/DDBJ whole genome shotgun (WGS) entry which is preliminary data.</text>
</comment>
<comment type="pathway">
    <text evidence="10">Cell wall biogenesis; peptidoglycan biosynthesis.</text>
</comment>
<evidence type="ECO:0000256" key="3">
    <source>
        <dbReference type="ARBA" id="ARBA00022692"/>
    </source>
</evidence>
<protein>
    <recommendedName>
        <fullName evidence="10">Probable lipid II flippase MurJ</fullName>
    </recommendedName>
</protein>
<feature type="transmembrane region" description="Helical" evidence="10">
    <location>
        <begin position="30"/>
        <end position="48"/>
    </location>
</feature>
<accession>A0ABT1LC08</accession>
<dbReference type="PIRSF" id="PIRSF002869">
    <property type="entry name" value="MviN"/>
    <property type="match status" value="1"/>
</dbReference>
<keyword evidence="10" id="KW-0997">Cell inner membrane</keyword>
<reference evidence="12 13" key="1">
    <citation type="submission" date="2022-07" db="EMBL/GenBank/DDBJ databases">
        <authorList>
            <person name="Li W.-J."/>
            <person name="Deng Q.-Q."/>
        </authorList>
    </citation>
    <scope>NUCLEOTIDE SEQUENCE [LARGE SCALE GENOMIC DNA]</scope>
    <source>
        <strain evidence="12 13">SYSU M60028</strain>
    </source>
</reference>
<evidence type="ECO:0000256" key="1">
    <source>
        <dbReference type="ARBA" id="ARBA00004651"/>
    </source>
</evidence>
<name>A0ABT1LC08_9HYPH</name>
<evidence type="ECO:0000256" key="4">
    <source>
        <dbReference type="ARBA" id="ARBA00022960"/>
    </source>
</evidence>
<feature type="transmembrane region" description="Helical" evidence="10">
    <location>
        <begin position="136"/>
        <end position="154"/>
    </location>
</feature>
<evidence type="ECO:0000256" key="5">
    <source>
        <dbReference type="ARBA" id="ARBA00022984"/>
    </source>
</evidence>
<dbReference type="RefSeq" id="WP_254740715.1">
    <property type="nucleotide sequence ID" value="NZ_JANCLU010000007.1"/>
</dbReference>
<keyword evidence="4 10" id="KW-0133">Cell shape</keyword>
<keyword evidence="3 10" id="KW-0812">Transmembrane</keyword>
<keyword evidence="6 10" id="KW-1133">Transmembrane helix</keyword>
<dbReference type="PANTHER" id="PTHR47019:SF1">
    <property type="entry name" value="LIPID II FLIPPASE MURJ"/>
    <property type="match status" value="1"/>
</dbReference>
<evidence type="ECO:0000256" key="9">
    <source>
        <dbReference type="ARBA" id="ARBA00061532"/>
    </source>
</evidence>
<feature type="transmembrane region" description="Helical" evidence="10">
    <location>
        <begin position="276"/>
        <end position="294"/>
    </location>
</feature>
<evidence type="ECO:0000256" key="6">
    <source>
        <dbReference type="ARBA" id="ARBA00022989"/>
    </source>
</evidence>
<gene>
    <name evidence="10 12" type="primary">murJ</name>
    <name evidence="12" type="ORF">NK718_08785</name>
</gene>
<evidence type="ECO:0000256" key="8">
    <source>
        <dbReference type="ARBA" id="ARBA00060041"/>
    </source>
</evidence>
<keyword evidence="10 11" id="KW-0813">Transport</keyword>
<feature type="transmembrane region" description="Helical" evidence="10">
    <location>
        <begin position="450"/>
        <end position="473"/>
    </location>
</feature>
<feature type="transmembrane region" description="Helical" evidence="10">
    <location>
        <begin position="90"/>
        <end position="116"/>
    </location>
</feature>
<evidence type="ECO:0000256" key="7">
    <source>
        <dbReference type="ARBA" id="ARBA00023136"/>
    </source>
</evidence>
<feature type="transmembrane region" description="Helical" evidence="10">
    <location>
        <begin position="193"/>
        <end position="214"/>
    </location>
</feature>
<keyword evidence="7 10" id="KW-0472">Membrane</keyword>
<comment type="similarity">
    <text evidence="9 10 11">Belongs to the MurJ/MviN family.</text>
</comment>
<dbReference type="InterPro" id="IPR004268">
    <property type="entry name" value="MurJ"/>
</dbReference>
<evidence type="ECO:0000313" key="12">
    <source>
        <dbReference type="EMBL" id="MCP8938606.1"/>
    </source>
</evidence>
<organism evidence="12 13">
    <name type="scientific">Alsobacter ponti</name>
    <dbReference type="NCBI Taxonomy" id="2962936"/>
    <lineage>
        <taxon>Bacteria</taxon>
        <taxon>Pseudomonadati</taxon>
        <taxon>Pseudomonadota</taxon>
        <taxon>Alphaproteobacteria</taxon>
        <taxon>Hyphomicrobiales</taxon>
        <taxon>Alsobacteraceae</taxon>
        <taxon>Alsobacter</taxon>
    </lineage>
</organism>
<evidence type="ECO:0000313" key="13">
    <source>
        <dbReference type="Proteomes" id="UP001205890"/>
    </source>
</evidence>
<sequence>MGPSLLARSALVVGACAALSRVLGFARDVLLAAVLGAGPAADAFVVAFRLPGLFRRVLGEGALNGGLVPVENRLRREEGDERARRFAGEALAGVGLAMLGVVALAELAAPLLVLALAAGYADDPTRFGLAVDYTRLMLPLVGASMLTATAGALLNARGRVLAAALAPVAVNLVLVAVLLALRASDAAPERLGLWLAAATTLAGIVHLAALAAAIRTMPDRPLWSRPRWSPELRRALAIGAPGLLTMAAGQLAIVVATQIASRTDAAVARLYYADRLYQLPLGFVAAGAGVVLLPEMVRLWASGGGAAVAGAVNRSLAWTLLLVLPAAVALATLAQPIVSVLFERGEFGREDAVATAQALAALAPGLPLAAVVRVLAQPFLARESVRAPLAAALAGVAATAAAATALAPAWDVAGIAAGVTVGAAVHAALLAAAAWSAGWLRPDRATASRVLRMAACSVLMGAAVAAAAAGAAPALSPDGGSMGRVAALLALCAGGAALYGALALASGAASLRDLRGES</sequence>
<comment type="subcellular location">
    <subcellularLocation>
        <location evidence="10">Cell inner membrane</location>
        <topology evidence="10">Multi-pass membrane protein</topology>
    </subcellularLocation>
    <subcellularLocation>
        <location evidence="1">Cell membrane</location>
        <topology evidence="1">Multi-pass membrane protein</topology>
    </subcellularLocation>
</comment>
<feature type="transmembrane region" description="Helical" evidence="10">
    <location>
        <begin position="235"/>
        <end position="256"/>
    </location>
</feature>
<comment type="function">
    <text evidence="8 10 11">Involved in peptidoglycan biosynthesis. Transports lipid-linked peptidoglycan precursors from the inner to the outer leaflet of the cytoplasmic membrane.</text>
</comment>